<feature type="compositionally biased region" description="Basic and acidic residues" evidence="1">
    <location>
        <begin position="424"/>
        <end position="439"/>
    </location>
</feature>
<dbReference type="NCBIfam" id="TIGR03755">
    <property type="entry name" value="conj_TIGR03755"/>
    <property type="match status" value="1"/>
</dbReference>
<name>A0AAD0ZLR1_9PSED</name>
<reference evidence="3 4" key="1">
    <citation type="submission" date="2018-03" db="EMBL/GenBank/DDBJ databases">
        <title>Diversity of phytobeneficial traits revealed by whole-genome analysis of worldwide-isolated phenazine-producing Pseudomonas spp.</title>
        <authorList>
            <person name="Biessy A."/>
            <person name="Novinscak A."/>
            <person name="Blom J."/>
            <person name="Leger G."/>
            <person name="Thomashow L.S."/>
            <person name="Cazorla F.M."/>
            <person name="Josic D."/>
            <person name="Filion M."/>
        </authorList>
    </citation>
    <scope>NUCLEOTIDE SEQUENCE [LARGE SCALE GENOMIC DNA]</scope>
    <source>
        <strain evidence="3 4">ChPhzS24</strain>
    </source>
</reference>
<protein>
    <recommendedName>
        <fullName evidence="5">Integrating conjugative element protein</fullName>
    </recommendedName>
</protein>
<evidence type="ECO:0000313" key="3">
    <source>
        <dbReference type="EMBL" id="AZE31633.1"/>
    </source>
</evidence>
<keyword evidence="2" id="KW-0732">Signal</keyword>
<evidence type="ECO:0000256" key="1">
    <source>
        <dbReference type="SAM" id="MobiDB-lite"/>
    </source>
</evidence>
<feature type="compositionally biased region" description="Polar residues" evidence="1">
    <location>
        <begin position="441"/>
        <end position="452"/>
    </location>
</feature>
<evidence type="ECO:0000256" key="2">
    <source>
        <dbReference type="SAM" id="SignalP"/>
    </source>
</evidence>
<dbReference type="AlphaFoldDB" id="A0AAD0ZLR1"/>
<feature type="region of interest" description="Disordered" evidence="1">
    <location>
        <begin position="424"/>
        <end position="452"/>
    </location>
</feature>
<dbReference type="EMBL" id="CP027750">
    <property type="protein sequence ID" value="AZE31633.1"/>
    <property type="molecule type" value="Genomic_DNA"/>
</dbReference>
<dbReference type="RefSeq" id="WP_124302076.1">
    <property type="nucleotide sequence ID" value="NZ_CP027750.1"/>
</dbReference>
<sequence length="452" mass="47242">MKLTTCAIGLLCSLASASALSADPINVSSSGSVIGDDVLYSVGGGSAVTMGSAGNMDSISVGGGWSNNLVCGNMNLSNTLENQLNGATAGFQNIMTSVVQNATGAVASLPALILQRSNPALYNLITNGILQARLDFDRSKGTCRAMANRMADIAGEQMGWGQLAEGQAMGKTLTTTPDAVAAVQQVEAQGGNGGVTWVGGNQAGGSGQKPIQIVGDVTKAGYNLLNNRPAGDPSAINKDTCKNGLVCNVWSTPAEASAFATRVLGEKQQQTCNDCPKTVTAAGVGLTPLIQEAYDKKLEALQGLLNGTKPMTTENLNAASSTSMPVTRGVVKALQDERDQDLLAKRLASEVALADVLEKSLLLQRTMLAGSKEPNVAANNLAVQTINQQSTDLQQEIQNLKLDLEMRQQLAKNSPMTIIEREKARAENSRGVFHGDPETGRLNQLQSPKTNQ</sequence>
<accession>A0AAD0ZLR1</accession>
<dbReference type="Proteomes" id="UP000280455">
    <property type="component" value="Chromosome"/>
</dbReference>
<evidence type="ECO:0008006" key="5">
    <source>
        <dbReference type="Google" id="ProtNLM"/>
    </source>
</evidence>
<organism evidence="3 4">
    <name type="scientific">Pseudomonas chlororaphis subsp. aureofaciens</name>
    <dbReference type="NCBI Taxonomy" id="587851"/>
    <lineage>
        <taxon>Bacteria</taxon>
        <taxon>Pseudomonadati</taxon>
        <taxon>Pseudomonadota</taxon>
        <taxon>Gammaproteobacteria</taxon>
        <taxon>Pseudomonadales</taxon>
        <taxon>Pseudomonadaceae</taxon>
        <taxon>Pseudomonas</taxon>
    </lineage>
</organism>
<gene>
    <name evidence="3" type="ORF">C4K07_4870</name>
</gene>
<feature type="signal peptide" evidence="2">
    <location>
        <begin position="1"/>
        <end position="21"/>
    </location>
</feature>
<feature type="chain" id="PRO_5041944639" description="Integrating conjugative element protein" evidence="2">
    <location>
        <begin position="22"/>
        <end position="452"/>
    </location>
</feature>
<dbReference type="InterPro" id="IPR021204">
    <property type="entry name" value="Integr_conj_element_PFL4711"/>
</dbReference>
<evidence type="ECO:0000313" key="4">
    <source>
        <dbReference type="Proteomes" id="UP000280455"/>
    </source>
</evidence>
<proteinExistence type="predicted"/>